<keyword evidence="2" id="KW-1185">Reference proteome</keyword>
<dbReference type="Proteomes" id="UP000499080">
    <property type="component" value="Unassembled WGS sequence"/>
</dbReference>
<accession>A0A4Y2TG86</accession>
<evidence type="ECO:0000313" key="2">
    <source>
        <dbReference type="Proteomes" id="UP000499080"/>
    </source>
</evidence>
<proteinExistence type="predicted"/>
<sequence>MIEATSQHLLDCVALVYEDLLKRPDFVFEAPPEGVCPNLQQAVTVVSLESHFRATSSYYSRLSINRDRIIREDPPSEERKRKLRTLECAGRSHSSQPFLLYWTRPARLEEAVEQWINEDSTFECCEVTMILCSL</sequence>
<comment type="caution">
    <text evidence="1">The sequence shown here is derived from an EMBL/GenBank/DDBJ whole genome shotgun (WGS) entry which is preliminary data.</text>
</comment>
<name>A0A4Y2TG86_ARAVE</name>
<evidence type="ECO:0000313" key="1">
    <source>
        <dbReference type="EMBL" id="GBN99628.1"/>
    </source>
</evidence>
<gene>
    <name evidence="1" type="ORF">AVEN_238964_1</name>
</gene>
<dbReference type="EMBL" id="BGPR01028453">
    <property type="protein sequence ID" value="GBN99628.1"/>
    <property type="molecule type" value="Genomic_DNA"/>
</dbReference>
<reference evidence="1 2" key="1">
    <citation type="journal article" date="2019" name="Sci. Rep.">
        <title>Orb-weaving spider Araneus ventricosus genome elucidates the spidroin gene catalogue.</title>
        <authorList>
            <person name="Kono N."/>
            <person name="Nakamura H."/>
            <person name="Ohtoshi R."/>
            <person name="Moran D.A.P."/>
            <person name="Shinohara A."/>
            <person name="Yoshida Y."/>
            <person name="Fujiwara M."/>
            <person name="Mori M."/>
            <person name="Tomita M."/>
            <person name="Arakawa K."/>
        </authorList>
    </citation>
    <scope>NUCLEOTIDE SEQUENCE [LARGE SCALE GENOMIC DNA]</scope>
</reference>
<protein>
    <submittedName>
        <fullName evidence="1">Uncharacterized protein</fullName>
    </submittedName>
</protein>
<organism evidence="1 2">
    <name type="scientific">Araneus ventricosus</name>
    <name type="common">Orbweaver spider</name>
    <name type="synonym">Epeira ventricosa</name>
    <dbReference type="NCBI Taxonomy" id="182803"/>
    <lineage>
        <taxon>Eukaryota</taxon>
        <taxon>Metazoa</taxon>
        <taxon>Ecdysozoa</taxon>
        <taxon>Arthropoda</taxon>
        <taxon>Chelicerata</taxon>
        <taxon>Arachnida</taxon>
        <taxon>Araneae</taxon>
        <taxon>Araneomorphae</taxon>
        <taxon>Entelegynae</taxon>
        <taxon>Araneoidea</taxon>
        <taxon>Araneidae</taxon>
        <taxon>Araneus</taxon>
    </lineage>
</organism>
<dbReference type="AlphaFoldDB" id="A0A4Y2TG86"/>